<feature type="signal peptide" evidence="1">
    <location>
        <begin position="1"/>
        <end position="22"/>
    </location>
</feature>
<dbReference type="AlphaFoldDB" id="M1PFB9"/>
<reference evidence="3" key="1">
    <citation type="journal article" date="2013" name="Stand. Genomic Sci.">
        <title>Complete genome sequence of Desulfocapsa sulfexigens, a marine deltaproteobacterium specialized in disproportionating inorganic sulfur compounds.</title>
        <authorList>
            <person name="Finster K.W."/>
            <person name="Kjeldsen K.U."/>
            <person name="Kube M."/>
            <person name="Reinhardt R."/>
            <person name="Mussmann M."/>
            <person name="Amann R."/>
            <person name="Schreiber L."/>
        </authorList>
    </citation>
    <scope>NUCLEOTIDE SEQUENCE [LARGE SCALE GENOMIC DNA]</scope>
    <source>
        <strain evidence="3">DSM 10523 / SB164P1</strain>
    </source>
</reference>
<evidence type="ECO:0000256" key="1">
    <source>
        <dbReference type="SAM" id="SignalP"/>
    </source>
</evidence>
<sequence>MNNKIFFTAILFILLTGTLSSAASRQAPITMHVPVSVVSEAVAKSLPVPVDINSTALVGSVFIQKIENLQFRKDTLSSRISIVGHDLHIVTSIGGHDLRMKIGALDMRFQCDATIRYHAPSQTLFLKPVITDLQASSQNKTDVASAIVLLFNNREFPIQIDRLKPIVTNTGSKFLSISMNIEEMRLQPDNLLLRIIPSIKTSKKAKIATTRQK</sequence>
<organism evidence="2 3">
    <name type="scientific">Desulfocapsa sulfexigens (strain DSM 10523 / SB164P1)</name>
    <dbReference type="NCBI Taxonomy" id="1167006"/>
    <lineage>
        <taxon>Bacteria</taxon>
        <taxon>Pseudomonadati</taxon>
        <taxon>Thermodesulfobacteriota</taxon>
        <taxon>Desulfobulbia</taxon>
        <taxon>Desulfobulbales</taxon>
        <taxon>Desulfocapsaceae</taxon>
        <taxon>Desulfocapsa</taxon>
    </lineage>
</organism>
<dbReference type="Proteomes" id="UP000011721">
    <property type="component" value="Chromosome"/>
</dbReference>
<evidence type="ECO:0008006" key="4">
    <source>
        <dbReference type="Google" id="ProtNLM"/>
    </source>
</evidence>
<dbReference type="EMBL" id="CP003985">
    <property type="protein sequence ID" value="AGF78380.1"/>
    <property type="molecule type" value="Genomic_DNA"/>
</dbReference>
<evidence type="ECO:0000313" key="3">
    <source>
        <dbReference type="Proteomes" id="UP000011721"/>
    </source>
</evidence>
<evidence type="ECO:0000313" key="2">
    <source>
        <dbReference type="EMBL" id="AGF78380.1"/>
    </source>
</evidence>
<keyword evidence="1" id="KW-0732">Signal</keyword>
<dbReference type="STRING" id="1167006.UWK_01823"/>
<dbReference type="OrthoDB" id="5431666at2"/>
<dbReference type="KEGG" id="dsf:UWK_01823"/>
<proteinExistence type="predicted"/>
<feature type="chain" id="PRO_5004016199" description="DUF4403 family protein" evidence="1">
    <location>
        <begin position="23"/>
        <end position="213"/>
    </location>
</feature>
<name>M1PFB9_DESSD</name>
<dbReference type="RefSeq" id="WP_015404071.1">
    <property type="nucleotide sequence ID" value="NC_020304.1"/>
</dbReference>
<gene>
    <name evidence="2" type="ordered locus">UWK_01823</name>
</gene>
<dbReference type="HOGENOM" id="CLU_1292696_0_0_7"/>
<accession>M1PFB9</accession>
<dbReference type="eggNOG" id="ENOG502ZKSF">
    <property type="taxonomic scope" value="Bacteria"/>
</dbReference>
<keyword evidence="3" id="KW-1185">Reference proteome</keyword>
<protein>
    <recommendedName>
        <fullName evidence="4">DUF4403 family protein</fullName>
    </recommendedName>
</protein>